<dbReference type="SMART" id="SM00855">
    <property type="entry name" value="PGAM"/>
    <property type="match status" value="1"/>
</dbReference>
<dbReference type="Pfam" id="PF00300">
    <property type="entry name" value="His_Phos_1"/>
    <property type="match status" value="1"/>
</dbReference>
<feature type="binding site" evidence="3">
    <location>
        <position position="63"/>
    </location>
    <ligand>
        <name>substrate</name>
    </ligand>
</feature>
<dbReference type="InterPro" id="IPR051695">
    <property type="entry name" value="Phosphoglycerate_Mutase"/>
</dbReference>
<dbReference type="AlphaFoldDB" id="A0A7X0X948"/>
<dbReference type="EMBL" id="JAASTW010000019">
    <property type="protein sequence ID" value="MBC1489909.1"/>
    <property type="molecule type" value="Genomic_DNA"/>
</dbReference>
<dbReference type="SUPFAM" id="SSF53254">
    <property type="entry name" value="Phosphoglycerate mutase-like"/>
    <property type="match status" value="1"/>
</dbReference>
<feature type="active site" description="Proton donor/acceptor" evidence="2">
    <location>
        <position position="90"/>
    </location>
</feature>
<keyword evidence="8" id="KW-1185">Reference proteome</keyword>
<dbReference type="EMBL" id="JAASUB010000004">
    <property type="protein sequence ID" value="MBC1509145.1"/>
    <property type="molecule type" value="Genomic_DNA"/>
</dbReference>
<dbReference type="Proteomes" id="UP000561617">
    <property type="component" value="Unassembled WGS sequence"/>
</dbReference>
<evidence type="ECO:0000313" key="7">
    <source>
        <dbReference type="Proteomes" id="UP000561617"/>
    </source>
</evidence>
<feature type="active site" description="Tele-phosphohistidine intermediate" evidence="2">
    <location>
        <position position="14"/>
    </location>
</feature>
<name>A0A7X0X948_9LIST</name>
<dbReference type="GO" id="GO:0004331">
    <property type="term" value="F:fructose-2,6-bisphosphate 2-phosphatase activity"/>
    <property type="evidence" value="ECO:0007669"/>
    <property type="project" value="TreeGrafter"/>
</dbReference>
<dbReference type="Gene3D" id="3.40.50.1240">
    <property type="entry name" value="Phosphoglycerate mutase-like"/>
    <property type="match status" value="1"/>
</dbReference>
<evidence type="ECO:0000256" key="4">
    <source>
        <dbReference type="PIRSR" id="PIRSR613078-3"/>
    </source>
</evidence>
<evidence type="ECO:0000256" key="1">
    <source>
        <dbReference type="ARBA" id="ARBA00022801"/>
    </source>
</evidence>
<comment type="caution">
    <text evidence="5">The sequence shown here is derived from an EMBL/GenBank/DDBJ whole genome shotgun (WGS) entry which is preliminary data.</text>
</comment>
<dbReference type="PANTHER" id="PTHR46517:SF1">
    <property type="entry name" value="FRUCTOSE-2,6-BISPHOSPHATASE TIGAR"/>
    <property type="match status" value="1"/>
</dbReference>
<proteinExistence type="predicted"/>
<feature type="binding site" evidence="3">
    <location>
        <begin position="13"/>
        <end position="20"/>
    </location>
    <ligand>
        <name>substrate</name>
    </ligand>
</feature>
<dbReference type="GO" id="GO:0045820">
    <property type="term" value="P:negative regulation of glycolytic process"/>
    <property type="evidence" value="ECO:0007669"/>
    <property type="project" value="TreeGrafter"/>
</dbReference>
<evidence type="ECO:0000256" key="3">
    <source>
        <dbReference type="PIRSR" id="PIRSR613078-2"/>
    </source>
</evidence>
<dbReference type="GO" id="GO:0043456">
    <property type="term" value="P:regulation of pentose-phosphate shunt"/>
    <property type="evidence" value="ECO:0007669"/>
    <property type="project" value="TreeGrafter"/>
</dbReference>
<dbReference type="InterPro" id="IPR029033">
    <property type="entry name" value="His_PPase_superfam"/>
</dbReference>
<organism evidence="5 7">
    <name type="scientific">Listeria immobilis</name>
    <dbReference type="NCBI Taxonomy" id="2713502"/>
    <lineage>
        <taxon>Bacteria</taxon>
        <taxon>Bacillati</taxon>
        <taxon>Bacillota</taxon>
        <taxon>Bacilli</taxon>
        <taxon>Bacillales</taxon>
        <taxon>Listeriaceae</taxon>
        <taxon>Listeria</taxon>
    </lineage>
</organism>
<sequence>MESSSRVVIYLTRHGKTILNTLDRVQGWADSPLTEEGALVAHDLGRGLKGTDFVAAYASDRGRAIETAQIVMKESENHHLKLAKLAEIREFGFGKFEGEYNQTVLQMVANEHGFDTIESYYDKTTGNDSNLVIDTVHRLDETGMTENSTIFEERLTAGLDEILMDVKEIGGGNVLVVAHGMVIHRIIDMIDPGQNLQTIENASVTKVIFENGAYSIEEPGNMFYVEAGKQTQGGV</sequence>
<feature type="site" description="Transition state stabilizer" evidence="4">
    <location>
        <position position="179"/>
    </location>
</feature>
<keyword evidence="1" id="KW-0378">Hydrolase</keyword>
<dbReference type="Proteomes" id="UP000587800">
    <property type="component" value="Unassembled WGS sequence"/>
</dbReference>
<gene>
    <name evidence="5" type="ORF">HCJ38_12995</name>
    <name evidence="6" type="ORF">HCJ59_04350</name>
</gene>
<protein>
    <submittedName>
        <fullName evidence="5">Histidine phosphatase family protein</fullName>
    </submittedName>
</protein>
<dbReference type="RefSeq" id="WP_185348287.1">
    <property type="nucleotide sequence ID" value="NZ_JAASTU010000016.1"/>
</dbReference>
<accession>A0A7X0X948</accession>
<dbReference type="PANTHER" id="PTHR46517">
    <property type="entry name" value="FRUCTOSE-2,6-BISPHOSPHATASE TIGAR"/>
    <property type="match status" value="1"/>
</dbReference>
<evidence type="ECO:0000313" key="5">
    <source>
        <dbReference type="EMBL" id="MBC1489909.1"/>
    </source>
</evidence>
<evidence type="ECO:0000313" key="6">
    <source>
        <dbReference type="EMBL" id="MBC1509145.1"/>
    </source>
</evidence>
<dbReference type="InterPro" id="IPR013078">
    <property type="entry name" value="His_Pase_superF_clade-1"/>
</dbReference>
<dbReference type="CDD" id="cd07067">
    <property type="entry name" value="HP_PGM_like"/>
    <property type="match status" value="1"/>
</dbReference>
<dbReference type="GO" id="GO:0005829">
    <property type="term" value="C:cytosol"/>
    <property type="evidence" value="ECO:0007669"/>
    <property type="project" value="TreeGrafter"/>
</dbReference>
<evidence type="ECO:0000313" key="8">
    <source>
        <dbReference type="Proteomes" id="UP000587800"/>
    </source>
</evidence>
<evidence type="ECO:0000256" key="2">
    <source>
        <dbReference type="PIRSR" id="PIRSR613078-1"/>
    </source>
</evidence>
<reference evidence="7 8" key="1">
    <citation type="submission" date="2020-03" db="EMBL/GenBank/DDBJ databases">
        <title>Soil Listeria distribution.</title>
        <authorList>
            <person name="Liao J."/>
            <person name="Wiedmann M."/>
        </authorList>
    </citation>
    <scope>NUCLEOTIDE SEQUENCE [LARGE SCALE GENOMIC DNA]</scope>
    <source>
        <strain evidence="6 8">FSL L7-1515</strain>
        <strain evidence="5 7">FSL L7-1554</strain>
    </source>
</reference>